<accession>A0ABX5PU08</accession>
<reference evidence="1 2" key="1">
    <citation type="submission" date="2018-06" db="EMBL/GenBank/DDBJ databases">
        <title>Genomic Encyclopedia of Archaeal and Bacterial Type Strains, Phase II (KMG-II): from individual species to whole genera.</title>
        <authorList>
            <person name="Goeker M."/>
        </authorList>
    </citation>
    <scope>NUCLEOTIDE SEQUENCE [LARGE SCALE GENOMIC DNA]</scope>
    <source>
        <strain evidence="1 2">DSM 17205</strain>
    </source>
</reference>
<evidence type="ECO:0000313" key="1">
    <source>
        <dbReference type="EMBL" id="PZX36824.1"/>
    </source>
</evidence>
<gene>
    <name evidence="1" type="ORF">LX97_03287</name>
</gene>
<dbReference type="Proteomes" id="UP000248584">
    <property type="component" value="Unassembled WGS sequence"/>
</dbReference>
<proteinExistence type="predicted"/>
<organism evidence="1 2">
    <name type="scientific">Nonlabens dokdonensis</name>
    <dbReference type="NCBI Taxonomy" id="328515"/>
    <lineage>
        <taxon>Bacteria</taxon>
        <taxon>Pseudomonadati</taxon>
        <taxon>Bacteroidota</taxon>
        <taxon>Flavobacteriia</taxon>
        <taxon>Flavobacteriales</taxon>
        <taxon>Flavobacteriaceae</taxon>
        <taxon>Nonlabens</taxon>
    </lineage>
</organism>
<keyword evidence="2" id="KW-1185">Reference proteome</keyword>
<dbReference type="RefSeq" id="WP_015362415.1">
    <property type="nucleotide sequence ID" value="NZ_QKZR01000008.1"/>
</dbReference>
<evidence type="ECO:0000313" key="2">
    <source>
        <dbReference type="Proteomes" id="UP000248584"/>
    </source>
</evidence>
<protein>
    <recommendedName>
        <fullName evidence="3">Secreted protein</fullName>
    </recommendedName>
</protein>
<evidence type="ECO:0008006" key="3">
    <source>
        <dbReference type="Google" id="ProtNLM"/>
    </source>
</evidence>
<name>A0ABX5PU08_9FLAO</name>
<dbReference type="EMBL" id="QKZR01000008">
    <property type="protein sequence ID" value="PZX36824.1"/>
    <property type="molecule type" value="Genomic_DNA"/>
</dbReference>
<sequence length="175" mass="20056">MRIFIIAFLLLVACKPAPVEESKQDQLDFAALALRSSQMTLIGNAQKKALDWNSFQNLLTGLENYDHSIPATNKLIDHVNDMLENPIDDFVDQAIISRLIVLKTRLHIYKSYLGYRIKESAEIEKKYNDIILALDELVLQINWKINEFDQPNKTLLEILKADLEAQKNDSIPTTD</sequence>
<comment type="caution">
    <text evidence="1">The sequence shown here is derived from an EMBL/GenBank/DDBJ whole genome shotgun (WGS) entry which is preliminary data.</text>
</comment>